<dbReference type="SMART" id="SM00511">
    <property type="entry name" value="ORANGE"/>
    <property type="match status" value="1"/>
</dbReference>
<feature type="domain" description="Orange" evidence="8">
    <location>
        <begin position="161"/>
        <end position="196"/>
    </location>
</feature>
<dbReference type="PANTHER" id="PTHR10985">
    <property type="entry name" value="BASIC HELIX-LOOP-HELIX TRANSCRIPTION FACTOR, HES-RELATED"/>
    <property type="match status" value="1"/>
</dbReference>
<evidence type="ECO:0000259" key="8">
    <source>
        <dbReference type="PROSITE" id="PS51054"/>
    </source>
</evidence>
<comment type="subcellular location">
    <subcellularLocation>
        <location evidence="1">Nucleus</location>
    </subcellularLocation>
</comment>
<evidence type="ECO:0000256" key="4">
    <source>
        <dbReference type="ARBA" id="ARBA00023163"/>
    </source>
</evidence>
<accession>A0A834P358</accession>
<dbReference type="Gene3D" id="6.10.250.980">
    <property type="match status" value="1"/>
</dbReference>
<dbReference type="SUPFAM" id="SSF47459">
    <property type="entry name" value="HLH, helix-loop-helix DNA-binding domain"/>
    <property type="match status" value="1"/>
</dbReference>
<dbReference type="PROSITE" id="PS50888">
    <property type="entry name" value="BHLH"/>
    <property type="match status" value="1"/>
</dbReference>
<feature type="compositionally biased region" description="Basic and acidic residues" evidence="6">
    <location>
        <begin position="60"/>
        <end position="73"/>
    </location>
</feature>
<keyword evidence="5" id="KW-0539">Nucleus</keyword>
<proteinExistence type="predicted"/>
<name>A0A834P358_VESPE</name>
<dbReference type="InterPro" id="IPR036638">
    <property type="entry name" value="HLH_DNA-bd_sf"/>
</dbReference>
<keyword evidence="10" id="KW-1185">Reference proteome</keyword>
<sequence>MVTHSMDNILNMQYYPVSNHVDAVHSPPPRKRRCLNKEVNYVTFDHVKRTKRLGTRRLRRSESTPKQDPMSHRIIEKRRRDRMNNCLADLSRLIPTEYLKKGRGRVEKTEIIEMAIRHMKHLQGLRQDTKHATVTPVHAHPEDSVDSVSHSTAASTAAEHYRLGFQECLSETIHFLIEIEGFYTRDSLCVQLTNHLQRHCEKILATSDRLGFPQPVMPMSNGSASGTSYAHATIPAICQPTVHSDHGSSSGVSSFGDPERPQRPVGSGACCNAGIILPPTIVSDDSNHSNHSHSTPRSASNSYRPQNYKFKSSIKQRFSAERVKSNLSLCASPEKQANSSHGVPIFALHDGGAFYVPLTVEASMLSPHFGFIPDNGPDTVLHPVTISVNFNQQSTPPSAANPTTITTMTATATMTMTATTTTMKTTTTTTATTTMTSTGNGAAPWSSHHSPIY</sequence>
<feature type="region of interest" description="Disordered" evidence="6">
    <location>
        <begin position="432"/>
        <end position="453"/>
    </location>
</feature>
<dbReference type="EMBL" id="JACSDY010000005">
    <property type="protein sequence ID" value="KAF7426837.1"/>
    <property type="molecule type" value="Genomic_DNA"/>
</dbReference>
<dbReference type="GO" id="GO:0046983">
    <property type="term" value="F:protein dimerization activity"/>
    <property type="evidence" value="ECO:0007669"/>
    <property type="project" value="InterPro"/>
</dbReference>
<organism evidence="9 10">
    <name type="scientific">Vespula pensylvanica</name>
    <name type="common">Western yellow jacket</name>
    <name type="synonym">Wasp</name>
    <dbReference type="NCBI Taxonomy" id="30213"/>
    <lineage>
        <taxon>Eukaryota</taxon>
        <taxon>Metazoa</taxon>
        <taxon>Ecdysozoa</taxon>
        <taxon>Arthropoda</taxon>
        <taxon>Hexapoda</taxon>
        <taxon>Insecta</taxon>
        <taxon>Pterygota</taxon>
        <taxon>Neoptera</taxon>
        <taxon>Endopterygota</taxon>
        <taxon>Hymenoptera</taxon>
        <taxon>Apocrita</taxon>
        <taxon>Aculeata</taxon>
        <taxon>Vespoidea</taxon>
        <taxon>Vespidae</taxon>
        <taxon>Vespinae</taxon>
        <taxon>Vespula</taxon>
    </lineage>
</organism>
<dbReference type="Proteomes" id="UP000600918">
    <property type="component" value="Unassembled WGS sequence"/>
</dbReference>
<gene>
    <name evidence="9" type="ORF">H0235_006531</name>
</gene>
<evidence type="ECO:0000256" key="3">
    <source>
        <dbReference type="ARBA" id="ARBA00023125"/>
    </source>
</evidence>
<dbReference type="Pfam" id="PF00010">
    <property type="entry name" value="HLH"/>
    <property type="match status" value="1"/>
</dbReference>
<protein>
    <submittedName>
        <fullName evidence="9">Uncharacterized protein</fullName>
    </submittedName>
</protein>
<feature type="region of interest" description="Disordered" evidence="6">
    <location>
        <begin position="240"/>
        <end position="265"/>
    </location>
</feature>
<dbReference type="AlphaFoldDB" id="A0A834P358"/>
<dbReference type="InterPro" id="IPR050370">
    <property type="entry name" value="HES_HEY"/>
</dbReference>
<evidence type="ECO:0000256" key="5">
    <source>
        <dbReference type="ARBA" id="ARBA00023242"/>
    </source>
</evidence>
<keyword evidence="2" id="KW-0805">Transcription regulation</keyword>
<dbReference type="Gene3D" id="4.10.280.10">
    <property type="entry name" value="Helix-loop-helix DNA-binding domain"/>
    <property type="match status" value="1"/>
</dbReference>
<evidence type="ECO:0000259" key="7">
    <source>
        <dbReference type="PROSITE" id="PS50888"/>
    </source>
</evidence>
<feature type="domain" description="BHLH" evidence="7">
    <location>
        <begin position="67"/>
        <end position="122"/>
    </location>
</feature>
<evidence type="ECO:0000313" key="10">
    <source>
        <dbReference type="Proteomes" id="UP000600918"/>
    </source>
</evidence>
<dbReference type="CDD" id="cd11440">
    <property type="entry name" value="bHLH-O_Cwo_like"/>
    <property type="match status" value="1"/>
</dbReference>
<dbReference type="FunFam" id="4.10.280.10:FF:000079">
    <property type="entry name" value="CLUMA_CG001539, isoform A"/>
    <property type="match status" value="1"/>
</dbReference>
<keyword evidence="4" id="KW-0804">Transcription</keyword>
<keyword evidence="3" id="KW-0238">DNA-binding</keyword>
<dbReference type="GO" id="GO:0003677">
    <property type="term" value="F:DNA binding"/>
    <property type="evidence" value="ECO:0007669"/>
    <property type="project" value="UniProtKB-KW"/>
</dbReference>
<feature type="region of interest" description="Disordered" evidence="6">
    <location>
        <begin position="52"/>
        <end position="73"/>
    </location>
</feature>
<feature type="region of interest" description="Disordered" evidence="6">
    <location>
        <begin position="282"/>
        <end position="306"/>
    </location>
</feature>
<evidence type="ECO:0000256" key="2">
    <source>
        <dbReference type="ARBA" id="ARBA00023015"/>
    </source>
</evidence>
<reference evidence="9" key="1">
    <citation type="journal article" date="2020" name="G3 (Bethesda)">
        <title>High-Quality Assemblies for Three Invasive Social Wasps from the &lt;i&gt;Vespula&lt;/i&gt; Genus.</title>
        <authorList>
            <person name="Harrop T.W.R."/>
            <person name="Guhlin J."/>
            <person name="McLaughlin G.M."/>
            <person name="Permina E."/>
            <person name="Stockwell P."/>
            <person name="Gilligan J."/>
            <person name="Le Lec M.F."/>
            <person name="Gruber M.A.M."/>
            <person name="Quinn O."/>
            <person name="Lovegrove M."/>
            <person name="Duncan E.J."/>
            <person name="Remnant E.J."/>
            <person name="Van Eeckhoven J."/>
            <person name="Graham B."/>
            <person name="Knapp R.A."/>
            <person name="Langford K.W."/>
            <person name="Kronenberg Z."/>
            <person name="Press M.O."/>
            <person name="Eacker S.M."/>
            <person name="Wilson-Rankin E.E."/>
            <person name="Purcell J."/>
            <person name="Lester P.J."/>
            <person name="Dearden P.K."/>
        </authorList>
    </citation>
    <scope>NUCLEOTIDE SEQUENCE</scope>
    <source>
        <strain evidence="9">Volc-1</strain>
    </source>
</reference>
<dbReference type="Pfam" id="PF07527">
    <property type="entry name" value="Hairy_orange"/>
    <property type="match status" value="1"/>
</dbReference>
<evidence type="ECO:0000313" key="9">
    <source>
        <dbReference type="EMBL" id="KAF7426837.1"/>
    </source>
</evidence>
<evidence type="ECO:0000256" key="1">
    <source>
        <dbReference type="ARBA" id="ARBA00004123"/>
    </source>
</evidence>
<comment type="caution">
    <text evidence="9">The sequence shown here is derived from an EMBL/GenBank/DDBJ whole genome shotgun (WGS) entry which is preliminary data.</text>
</comment>
<dbReference type="GO" id="GO:0005634">
    <property type="term" value="C:nucleus"/>
    <property type="evidence" value="ECO:0007669"/>
    <property type="project" value="UniProtKB-SubCell"/>
</dbReference>
<dbReference type="SMART" id="SM00353">
    <property type="entry name" value="HLH"/>
    <property type="match status" value="1"/>
</dbReference>
<evidence type="ECO:0000256" key="6">
    <source>
        <dbReference type="SAM" id="MobiDB-lite"/>
    </source>
</evidence>
<dbReference type="PROSITE" id="PS51054">
    <property type="entry name" value="ORANGE"/>
    <property type="match status" value="1"/>
</dbReference>
<dbReference type="InterPro" id="IPR003650">
    <property type="entry name" value="Orange_dom"/>
</dbReference>
<dbReference type="GO" id="GO:0006355">
    <property type="term" value="P:regulation of DNA-templated transcription"/>
    <property type="evidence" value="ECO:0007669"/>
    <property type="project" value="InterPro"/>
</dbReference>
<dbReference type="InterPro" id="IPR011598">
    <property type="entry name" value="bHLH_dom"/>
</dbReference>
<dbReference type="SUPFAM" id="SSF158457">
    <property type="entry name" value="Orange domain-like"/>
    <property type="match status" value="1"/>
</dbReference>
<feature type="compositionally biased region" description="Polar residues" evidence="6">
    <location>
        <begin position="295"/>
        <end position="306"/>
    </location>
</feature>